<evidence type="ECO:0000313" key="15">
    <source>
        <dbReference type="EMBL" id="BBM86830.1"/>
    </source>
</evidence>
<organism evidence="15 16">
    <name type="scientific">Uabimicrobium amorphum</name>
    <dbReference type="NCBI Taxonomy" id="2596890"/>
    <lineage>
        <taxon>Bacteria</taxon>
        <taxon>Pseudomonadati</taxon>
        <taxon>Planctomycetota</taxon>
        <taxon>Candidatus Uabimicrobiia</taxon>
        <taxon>Candidatus Uabimicrobiales</taxon>
        <taxon>Candidatus Uabimicrobiaceae</taxon>
        <taxon>Candidatus Uabimicrobium</taxon>
    </lineage>
</organism>
<protein>
    <recommendedName>
        <fullName evidence="4 14">Undecaprenyl-diphosphatase</fullName>
        <ecNumber evidence="3 14">3.6.1.27</ecNumber>
    </recommendedName>
    <alternativeName>
        <fullName evidence="12 14">Bacitracin resistance protein</fullName>
    </alternativeName>
    <alternativeName>
        <fullName evidence="11 14">Undecaprenyl pyrophosphate phosphatase</fullName>
    </alternativeName>
</protein>
<feature type="transmembrane region" description="Helical" evidence="14">
    <location>
        <begin position="41"/>
        <end position="59"/>
    </location>
</feature>
<evidence type="ECO:0000313" key="16">
    <source>
        <dbReference type="Proteomes" id="UP000326354"/>
    </source>
</evidence>
<dbReference type="RefSeq" id="WP_151970869.1">
    <property type="nucleotide sequence ID" value="NZ_AP019860.1"/>
</dbReference>
<dbReference type="PANTHER" id="PTHR30622:SF4">
    <property type="entry name" value="UNDECAPRENYL-DIPHOSPHATASE"/>
    <property type="match status" value="1"/>
</dbReference>
<comment type="similarity">
    <text evidence="2 14">Belongs to the UppP family.</text>
</comment>
<feature type="transmembrane region" description="Helical" evidence="14">
    <location>
        <begin position="120"/>
        <end position="137"/>
    </location>
</feature>
<dbReference type="HAMAP" id="MF_01006">
    <property type="entry name" value="Undec_diphosphatase"/>
    <property type="match status" value="1"/>
</dbReference>
<dbReference type="GO" id="GO:0005886">
    <property type="term" value="C:plasma membrane"/>
    <property type="evidence" value="ECO:0007669"/>
    <property type="project" value="UniProtKB-SubCell"/>
</dbReference>
<dbReference type="InterPro" id="IPR003824">
    <property type="entry name" value="UppP"/>
</dbReference>
<evidence type="ECO:0000256" key="7">
    <source>
        <dbReference type="ARBA" id="ARBA00022801"/>
    </source>
</evidence>
<keyword evidence="5 14" id="KW-1003">Cell membrane</keyword>
<keyword evidence="14" id="KW-0961">Cell wall biogenesis/degradation</keyword>
<feature type="transmembrane region" description="Helical" evidence="14">
    <location>
        <begin position="221"/>
        <end position="240"/>
    </location>
</feature>
<comment type="miscellaneous">
    <text evidence="14">Bacitracin is thought to be involved in the inhibition of peptidoglycan synthesis by sequestering undecaprenyl diphosphate, thereby reducing the pool of lipid carrier available.</text>
</comment>
<evidence type="ECO:0000256" key="4">
    <source>
        <dbReference type="ARBA" id="ARBA00021581"/>
    </source>
</evidence>
<dbReference type="EC" id="3.6.1.27" evidence="3 14"/>
<keyword evidence="14" id="KW-0573">Peptidoglycan synthesis</keyword>
<comment type="subcellular location">
    <subcellularLocation>
        <location evidence="1 14">Cell membrane</location>
        <topology evidence="1 14">Multi-pass membrane protein</topology>
    </subcellularLocation>
</comment>
<keyword evidence="10 14" id="KW-0046">Antibiotic resistance</keyword>
<evidence type="ECO:0000256" key="1">
    <source>
        <dbReference type="ARBA" id="ARBA00004651"/>
    </source>
</evidence>
<dbReference type="GO" id="GO:0046677">
    <property type="term" value="P:response to antibiotic"/>
    <property type="evidence" value="ECO:0007669"/>
    <property type="project" value="UniProtKB-UniRule"/>
</dbReference>
<feature type="transmembrane region" description="Helical" evidence="14">
    <location>
        <begin position="189"/>
        <end position="209"/>
    </location>
</feature>
<dbReference type="Proteomes" id="UP000326354">
    <property type="component" value="Chromosome"/>
</dbReference>
<dbReference type="OrthoDB" id="9808289at2"/>
<evidence type="ECO:0000256" key="6">
    <source>
        <dbReference type="ARBA" id="ARBA00022692"/>
    </source>
</evidence>
<keyword evidence="9 14" id="KW-0472">Membrane</keyword>
<dbReference type="GO" id="GO:0009252">
    <property type="term" value="P:peptidoglycan biosynthetic process"/>
    <property type="evidence" value="ECO:0007669"/>
    <property type="project" value="UniProtKB-KW"/>
</dbReference>
<proteinExistence type="inferred from homology"/>
<keyword evidence="16" id="KW-1185">Reference proteome</keyword>
<keyword evidence="6 14" id="KW-0812">Transmembrane</keyword>
<evidence type="ECO:0000256" key="12">
    <source>
        <dbReference type="ARBA" id="ARBA00032932"/>
    </source>
</evidence>
<comment type="catalytic activity">
    <reaction evidence="13 14">
        <text>di-trans,octa-cis-undecaprenyl diphosphate + H2O = di-trans,octa-cis-undecaprenyl phosphate + phosphate + H(+)</text>
        <dbReference type="Rhea" id="RHEA:28094"/>
        <dbReference type="ChEBI" id="CHEBI:15377"/>
        <dbReference type="ChEBI" id="CHEBI:15378"/>
        <dbReference type="ChEBI" id="CHEBI:43474"/>
        <dbReference type="ChEBI" id="CHEBI:58405"/>
        <dbReference type="ChEBI" id="CHEBI:60392"/>
        <dbReference type="EC" id="3.6.1.27"/>
    </reaction>
</comment>
<accession>A0A5S9ISN9</accession>
<feature type="transmembrane region" description="Helical" evidence="14">
    <location>
        <begin position="7"/>
        <end position="29"/>
    </location>
</feature>
<gene>
    <name evidence="14" type="primary">uppP</name>
    <name evidence="15" type="ORF">UABAM_05223</name>
</gene>
<evidence type="ECO:0000256" key="10">
    <source>
        <dbReference type="ARBA" id="ARBA00023251"/>
    </source>
</evidence>
<keyword evidence="14" id="KW-0133">Cell shape</keyword>
<keyword evidence="7 14" id="KW-0378">Hydrolase</keyword>
<dbReference type="GO" id="GO:0008360">
    <property type="term" value="P:regulation of cell shape"/>
    <property type="evidence" value="ECO:0007669"/>
    <property type="project" value="UniProtKB-KW"/>
</dbReference>
<evidence type="ECO:0000256" key="9">
    <source>
        <dbReference type="ARBA" id="ARBA00023136"/>
    </source>
</evidence>
<dbReference type="KEGG" id="uam:UABAM_05223"/>
<evidence type="ECO:0000256" key="2">
    <source>
        <dbReference type="ARBA" id="ARBA00010621"/>
    </source>
</evidence>
<evidence type="ECO:0000256" key="3">
    <source>
        <dbReference type="ARBA" id="ARBA00012374"/>
    </source>
</evidence>
<evidence type="ECO:0000256" key="8">
    <source>
        <dbReference type="ARBA" id="ARBA00022989"/>
    </source>
</evidence>
<evidence type="ECO:0000256" key="14">
    <source>
        <dbReference type="HAMAP-Rule" id="MF_01006"/>
    </source>
</evidence>
<feature type="transmembrane region" description="Helical" evidence="14">
    <location>
        <begin position="246"/>
        <end position="267"/>
    </location>
</feature>
<evidence type="ECO:0000256" key="5">
    <source>
        <dbReference type="ARBA" id="ARBA00022475"/>
    </source>
</evidence>
<dbReference type="PANTHER" id="PTHR30622">
    <property type="entry name" value="UNDECAPRENYL-DIPHOSPHATASE"/>
    <property type="match status" value="1"/>
</dbReference>
<dbReference type="EMBL" id="AP019860">
    <property type="protein sequence ID" value="BBM86830.1"/>
    <property type="molecule type" value="Genomic_DNA"/>
</dbReference>
<evidence type="ECO:0000256" key="11">
    <source>
        <dbReference type="ARBA" id="ARBA00032707"/>
    </source>
</evidence>
<dbReference type="GO" id="GO:0071555">
    <property type="term" value="P:cell wall organization"/>
    <property type="evidence" value="ECO:0007669"/>
    <property type="project" value="UniProtKB-KW"/>
</dbReference>
<evidence type="ECO:0000256" key="13">
    <source>
        <dbReference type="ARBA" id="ARBA00047594"/>
    </source>
</evidence>
<comment type="function">
    <text evidence="14">Catalyzes the dephosphorylation of undecaprenyl diphosphate (UPP). Confers resistance to bacitracin.</text>
</comment>
<feature type="transmembrane region" description="Helical" evidence="14">
    <location>
        <begin position="88"/>
        <end position="108"/>
    </location>
</feature>
<dbReference type="NCBIfam" id="TIGR00753">
    <property type="entry name" value="undec_PP_bacA"/>
    <property type="match status" value="1"/>
</dbReference>
<reference evidence="15 16" key="1">
    <citation type="submission" date="2019-08" db="EMBL/GenBank/DDBJ databases">
        <title>Complete genome sequence of Candidatus Uab amorphum.</title>
        <authorList>
            <person name="Shiratori T."/>
            <person name="Suzuki S."/>
            <person name="Kakizawa Y."/>
            <person name="Ishida K."/>
        </authorList>
    </citation>
    <scope>NUCLEOTIDE SEQUENCE [LARGE SCALE GENOMIC DNA]</scope>
    <source>
        <strain evidence="15 16">SRT547</strain>
    </source>
</reference>
<sequence>MDYFEILILGIVQGVGEFLPISSSGHLVLTPWLFGFNDSGLAFDVTLHLGTLLAVMIYFHRQWLCLVCDPVRYVLQKSYRTPESKQSCILLLCLVVASIPAAIAGLLLKDTIETTFRSPVTIAINLIVFGMALVYADKTGRKTREFETIGLKTAFAIGCSQALALFPGVSRSGITIAAALLLGFNRKSAAQFSFLISAPIIVGACVLNYSHLLTAFANLQILFGFLVAVISGLLSIKYLLQYVQKYDYNIFCYYRFFLGTTILWLLFSKFS</sequence>
<keyword evidence="8 14" id="KW-1133">Transmembrane helix</keyword>
<dbReference type="GO" id="GO:0050380">
    <property type="term" value="F:undecaprenyl-diphosphatase activity"/>
    <property type="evidence" value="ECO:0007669"/>
    <property type="project" value="UniProtKB-UniRule"/>
</dbReference>
<dbReference type="Pfam" id="PF02673">
    <property type="entry name" value="BacA"/>
    <property type="match status" value="1"/>
</dbReference>
<name>A0A5S9ISN9_UABAM</name>
<dbReference type="AlphaFoldDB" id="A0A5S9ISN9"/>